<reference evidence="1" key="1">
    <citation type="journal article" date="2014" name="Int. J. Syst. Evol. Microbiol.">
        <title>Complete genome sequence of Corynebacterium casei LMG S-19264T (=DSM 44701T), isolated from a smear-ripened cheese.</title>
        <authorList>
            <consortium name="US DOE Joint Genome Institute (JGI-PGF)"/>
            <person name="Walter F."/>
            <person name="Albersmeier A."/>
            <person name="Kalinowski J."/>
            <person name="Ruckert C."/>
        </authorList>
    </citation>
    <scope>NUCLEOTIDE SEQUENCE</scope>
    <source>
        <strain evidence="1">CGMCC 1.12408</strain>
    </source>
</reference>
<dbReference type="Proteomes" id="UP000613512">
    <property type="component" value="Unassembled WGS sequence"/>
</dbReference>
<evidence type="ECO:0000313" key="1">
    <source>
        <dbReference type="EMBL" id="GGA70392.1"/>
    </source>
</evidence>
<reference evidence="1" key="2">
    <citation type="submission" date="2020-09" db="EMBL/GenBank/DDBJ databases">
        <authorList>
            <person name="Sun Q."/>
            <person name="Zhou Y."/>
        </authorList>
    </citation>
    <scope>NUCLEOTIDE SEQUENCE</scope>
    <source>
        <strain evidence="1">CGMCC 1.12408</strain>
    </source>
</reference>
<accession>A0A916RTY9</accession>
<evidence type="ECO:0000313" key="2">
    <source>
        <dbReference type="Proteomes" id="UP000613512"/>
    </source>
</evidence>
<protein>
    <submittedName>
        <fullName evidence="1">Uncharacterized protein</fullName>
    </submittedName>
</protein>
<organism evidence="1 2">
    <name type="scientific">Ornithinibacillus halotolerans</name>
    <dbReference type="NCBI Taxonomy" id="1274357"/>
    <lineage>
        <taxon>Bacteria</taxon>
        <taxon>Bacillati</taxon>
        <taxon>Bacillota</taxon>
        <taxon>Bacilli</taxon>
        <taxon>Bacillales</taxon>
        <taxon>Bacillaceae</taxon>
        <taxon>Ornithinibacillus</taxon>
    </lineage>
</organism>
<dbReference type="EMBL" id="BMEY01000005">
    <property type="protein sequence ID" value="GGA70392.1"/>
    <property type="molecule type" value="Genomic_DNA"/>
</dbReference>
<name>A0A916RTY9_9BACI</name>
<keyword evidence="2" id="KW-1185">Reference proteome</keyword>
<comment type="caution">
    <text evidence="1">The sequence shown here is derived from an EMBL/GenBank/DDBJ whole genome shotgun (WGS) entry which is preliminary data.</text>
</comment>
<sequence length="86" mass="9887">MESYNGIVFQGDIEQNSFYLTMVKNITTASSLTKDQLVKMISYLEEQHDSCYITVNDQIPILLEDADRSNLLNDLEEILQQLQGKQ</sequence>
<dbReference type="RefSeq" id="WP_188383852.1">
    <property type="nucleotide sequence ID" value="NZ_BMEY01000005.1"/>
</dbReference>
<gene>
    <name evidence="1" type="ORF">GCM10008025_12850</name>
</gene>
<dbReference type="AlphaFoldDB" id="A0A916RTY9"/>
<proteinExistence type="predicted"/>